<reference evidence="8" key="1">
    <citation type="submission" date="2014-05" db="EMBL/GenBank/DDBJ databases">
        <title>The transcriptome of the halophilic microalga Tetraselmis sp. GSL018 isolated from the Great Salt Lake, Utah.</title>
        <authorList>
            <person name="Jinkerson R.E."/>
            <person name="D'Adamo S."/>
            <person name="Posewitz M.C."/>
        </authorList>
    </citation>
    <scope>NUCLEOTIDE SEQUENCE</scope>
    <source>
        <strain evidence="8">GSL018</strain>
    </source>
</reference>
<dbReference type="PANTHER" id="PTHR10582:SF31">
    <property type="entry name" value="TRANSIENT RECEPTOR POTENTIAL CATION CHANNEL SUBFAMILY V MEMBER 6-LIKE"/>
    <property type="match status" value="1"/>
</dbReference>
<feature type="domain" description="Ion transport" evidence="7">
    <location>
        <begin position="33"/>
        <end position="168"/>
    </location>
</feature>
<dbReference type="GO" id="GO:0005262">
    <property type="term" value="F:calcium channel activity"/>
    <property type="evidence" value="ECO:0007669"/>
    <property type="project" value="TreeGrafter"/>
</dbReference>
<evidence type="ECO:0000256" key="1">
    <source>
        <dbReference type="ARBA" id="ARBA00004141"/>
    </source>
</evidence>
<dbReference type="EMBL" id="GBEZ01024943">
    <property type="protein sequence ID" value="JAC62096.1"/>
    <property type="molecule type" value="Transcribed_RNA"/>
</dbReference>
<feature type="transmembrane region" description="Helical" evidence="6">
    <location>
        <begin position="69"/>
        <end position="87"/>
    </location>
</feature>
<accession>A0A061QUV8</accession>
<evidence type="ECO:0000256" key="4">
    <source>
        <dbReference type="ARBA" id="ARBA00022989"/>
    </source>
</evidence>
<evidence type="ECO:0000259" key="7">
    <source>
        <dbReference type="Pfam" id="PF00520"/>
    </source>
</evidence>
<evidence type="ECO:0000256" key="3">
    <source>
        <dbReference type="ARBA" id="ARBA00022737"/>
    </source>
</evidence>
<dbReference type="InterPro" id="IPR024862">
    <property type="entry name" value="TRPV"/>
</dbReference>
<evidence type="ECO:0000256" key="2">
    <source>
        <dbReference type="ARBA" id="ARBA00022692"/>
    </source>
</evidence>
<name>A0A061QUV8_9CHLO</name>
<evidence type="ECO:0000256" key="6">
    <source>
        <dbReference type="SAM" id="Phobius"/>
    </source>
</evidence>
<keyword evidence="5 6" id="KW-0472">Membrane</keyword>
<gene>
    <name evidence="8" type="primary">TRPV3</name>
    <name evidence="8" type="ORF">TSPGSL018_24280</name>
    <name evidence="9" type="ORF">TSPGSL018_3060</name>
</gene>
<dbReference type="PANTHER" id="PTHR10582">
    <property type="entry name" value="TRANSIENT RECEPTOR POTENTIAL ION CHANNEL PROTEIN"/>
    <property type="match status" value="1"/>
</dbReference>
<dbReference type="EMBL" id="GBEZ01015209">
    <property type="protein sequence ID" value="JAC70934.1"/>
    <property type="molecule type" value="Transcribed_RNA"/>
</dbReference>
<sequence>MMMHFWIWMNRRADSSWIPWADYTPHQELVLAVFAGWGYMLYFASGFEATGPLVVMILRMLFHDVLKFMLVYLFVAIAFAQALYLLMLHEPDEELTGLQSCNFCSVSDSLLTLFRFTVGDMDFGIFRHPTAHRIVYSIFIAWALASNILMVNLLIALMNSTYESIKQEGQKVWFRKWARLVLLMERRLPVSLRHRFRLGELHYYHGVKEYVYTMTDSEDADLADGGMELKSPTAWGEQDMYSRFHNLLKKHFEVKKSQGKSNKARQELGQAHANVNVQYYANQFQRAVKHSPG</sequence>
<organism evidence="8">
    <name type="scientific">Tetraselmis sp. GSL018</name>
    <dbReference type="NCBI Taxonomy" id="582737"/>
    <lineage>
        <taxon>Eukaryota</taxon>
        <taxon>Viridiplantae</taxon>
        <taxon>Chlorophyta</taxon>
        <taxon>core chlorophytes</taxon>
        <taxon>Chlorodendrophyceae</taxon>
        <taxon>Chlorodendrales</taxon>
        <taxon>Chlorodendraceae</taxon>
        <taxon>Tetraselmis</taxon>
    </lineage>
</organism>
<keyword evidence="2 6" id="KW-0812">Transmembrane</keyword>
<evidence type="ECO:0000256" key="5">
    <source>
        <dbReference type="ARBA" id="ARBA00023136"/>
    </source>
</evidence>
<dbReference type="AlphaFoldDB" id="A0A061QUV8"/>
<keyword evidence="4 6" id="KW-1133">Transmembrane helix</keyword>
<feature type="transmembrane region" description="Helical" evidence="6">
    <location>
        <begin position="134"/>
        <end position="157"/>
    </location>
</feature>
<keyword evidence="8" id="KW-0675">Receptor</keyword>
<proteinExistence type="predicted"/>
<dbReference type="Gene3D" id="1.10.287.70">
    <property type="match status" value="1"/>
</dbReference>
<dbReference type="Pfam" id="PF00520">
    <property type="entry name" value="Ion_trans"/>
    <property type="match status" value="1"/>
</dbReference>
<evidence type="ECO:0000313" key="8">
    <source>
        <dbReference type="EMBL" id="JAC62096.1"/>
    </source>
</evidence>
<feature type="transmembrane region" description="Helical" evidence="6">
    <location>
        <begin position="39"/>
        <end position="62"/>
    </location>
</feature>
<dbReference type="GO" id="GO:0005886">
    <property type="term" value="C:plasma membrane"/>
    <property type="evidence" value="ECO:0007669"/>
    <property type="project" value="TreeGrafter"/>
</dbReference>
<comment type="subcellular location">
    <subcellularLocation>
        <location evidence="1">Membrane</location>
        <topology evidence="1">Multi-pass membrane protein</topology>
    </subcellularLocation>
</comment>
<dbReference type="InterPro" id="IPR005821">
    <property type="entry name" value="Ion_trans_dom"/>
</dbReference>
<evidence type="ECO:0000313" key="9">
    <source>
        <dbReference type="EMBL" id="JAC70934.1"/>
    </source>
</evidence>
<keyword evidence="3" id="KW-0677">Repeat</keyword>
<dbReference type="GO" id="GO:0098703">
    <property type="term" value="P:calcium ion import across plasma membrane"/>
    <property type="evidence" value="ECO:0007669"/>
    <property type="project" value="TreeGrafter"/>
</dbReference>
<protein>
    <submittedName>
        <fullName evidence="8">Transient receptor potential cation channel subfamily V member 3</fullName>
    </submittedName>
</protein>